<feature type="transmembrane region" description="Helical" evidence="2">
    <location>
        <begin position="21"/>
        <end position="36"/>
    </location>
</feature>
<sequence length="209" mass="23059">MSKKTKHKKETSIKKPVYKKWWFWVIVVLVIGTFGSEDDSNEKAETVKSSTKETTTVVPSETTTETTVKSSSEVVEVSSTIESTTESSEESSEWKDVNDQIAQHIEDNKGWALGTLDRDGNPIDNGEPNPEYANWLYVQSIIADDSGAVMDVTADFKGLSEDEKNSLASAAQGIVASYSGEPRAFLEISNGGNAYGHSKILDNTEFKWY</sequence>
<reference evidence="3" key="1">
    <citation type="journal article" date="2021" name="PeerJ">
        <title>Extensive microbial diversity within the chicken gut microbiome revealed by metagenomics and culture.</title>
        <authorList>
            <person name="Gilroy R."/>
            <person name="Ravi A."/>
            <person name="Getino M."/>
            <person name="Pursley I."/>
            <person name="Horton D.L."/>
            <person name="Alikhan N.F."/>
            <person name="Baker D."/>
            <person name="Gharbi K."/>
            <person name="Hall N."/>
            <person name="Watson M."/>
            <person name="Adriaenssens E.M."/>
            <person name="Foster-Nyarko E."/>
            <person name="Jarju S."/>
            <person name="Secka A."/>
            <person name="Antonio M."/>
            <person name="Oren A."/>
            <person name="Chaudhuri R.R."/>
            <person name="La Ragione R."/>
            <person name="Hildebrand F."/>
            <person name="Pallen M.J."/>
        </authorList>
    </citation>
    <scope>NUCLEOTIDE SEQUENCE</scope>
    <source>
        <strain evidence="3">7886</strain>
    </source>
</reference>
<comment type="caution">
    <text evidence="3">The sequence shown here is derived from an EMBL/GenBank/DDBJ whole genome shotgun (WGS) entry which is preliminary data.</text>
</comment>
<keyword evidence="2" id="KW-1133">Transmembrane helix</keyword>
<feature type="region of interest" description="Disordered" evidence="1">
    <location>
        <begin position="37"/>
        <end position="70"/>
    </location>
</feature>
<reference evidence="3" key="2">
    <citation type="submission" date="2021-09" db="EMBL/GenBank/DDBJ databases">
        <authorList>
            <person name="Gilroy R."/>
        </authorList>
    </citation>
    <scope>NUCLEOTIDE SEQUENCE</scope>
    <source>
        <strain evidence="3">7886</strain>
    </source>
</reference>
<evidence type="ECO:0000313" key="3">
    <source>
        <dbReference type="EMBL" id="HJF87086.1"/>
    </source>
</evidence>
<proteinExistence type="predicted"/>
<keyword evidence="2" id="KW-0472">Membrane</keyword>
<name>A0A921HTY1_9LACO</name>
<accession>A0A921HTY1</accession>
<evidence type="ECO:0000313" key="4">
    <source>
        <dbReference type="Proteomes" id="UP000747013"/>
    </source>
</evidence>
<protein>
    <submittedName>
        <fullName evidence="3">Uncharacterized protein</fullName>
    </submittedName>
</protein>
<dbReference type="AlphaFoldDB" id="A0A921HTY1"/>
<keyword evidence="2" id="KW-0812">Transmembrane</keyword>
<evidence type="ECO:0000256" key="1">
    <source>
        <dbReference type="SAM" id="MobiDB-lite"/>
    </source>
</evidence>
<dbReference type="EMBL" id="DYWC01000148">
    <property type="protein sequence ID" value="HJF87086.1"/>
    <property type="molecule type" value="Genomic_DNA"/>
</dbReference>
<feature type="compositionally biased region" description="Low complexity" evidence="1">
    <location>
        <begin position="47"/>
        <end position="70"/>
    </location>
</feature>
<evidence type="ECO:0000256" key="2">
    <source>
        <dbReference type="SAM" id="Phobius"/>
    </source>
</evidence>
<dbReference type="Proteomes" id="UP000747013">
    <property type="component" value="Unassembled WGS sequence"/>
</dbReference>
<gene>
    <name evidence="3" type="ORF">K8V88_06580</name>
</gene>
<organism evidence="3 4">
    <name type="scientific">Companilactobacillus farciminis</name>
    <dbReference type="NCBI Taxonomy" id="1612"/>
    <lineage>
        <taxon>Bacteria</taxon>
        <taxon>Bacillati</taxon>
        <taxon>Bacillota</taxon>
        <taxon>Bacilli</taxon>
        <taxon>Lactobacillales</taxon>
        <taxon>Lactobacillaceae</taxon>
        <taxon>Companilactobacillus</taxon>
    </lineage>
</organism>